<dbReference type="InterPro" id="IPR038678">
    <property type="entry name" value="Spondin_N_sf"/>
</dbReference>
<keyword evidence="3" id="KW-0964">Secreted</keyword>
<organism evidence="12 13">
    <name type="scientific">Spodoptera exigua</name>
    <name type="common">Beet armyworm</name>
    <name type="synonym">Noctua fulgens</name>
    <dbReference type="NCBI Taxonomy" id="7107"/>
    <lineage>
        <taxon>Eukaryota</taxon>
        <taxon>Metazoa</taxon>
        <taxon>Ecdysozoa</taxon>
        <taxon>Arthropoda</taxon>
        <taxon>Hexapoda</taxon>
        <taxon>Insecta</taxon>
        <taxon>Pterygota</taxon>
        <taxon>Neoptera</taxon>
        <taxon>Endopterygota</taxon>
        <taxon>Lepidoptera</taxon>
        <taxon>Glossata</taxon>
        <taxon>Ditrysia</taxon>
        <taxon>Noctuoidea</taxon>
        <taxon>Noctuidae</taxon>
        <taxon>Amphipyrinae</taxon>
        <taxon>Spodoptera</taxon>
    </lineage>
</organism>
<keyword evidence="9" id="KW-0732">Signal</keyword>
<dbReference type="SUPFAM" id="SSF82895">
    <property type="entry name" value="TSP-1 type 1 repeat"/>
    <property type="match status" value="1"/>
</dbReference>
<dbReference type="EMBL" id="JACEFF010000337">
    <property type="protein sequence ID" value="KAH9639478.1"/>
    <property type="molecule type" value="Genomic_DNA"/>
</dbReference>
<feature type="domain" description="Reelin" evidence="10">
    <location>
        <begin position="15"/>
        <end position="195"/>
    </location>
</feature>
<feature type="domain" description="Spondin" evidence="11">
    <location>
        <begin position="196"/>
        <end position="390"/>
    </location>
</feature>
<dbReference type="Gene3D" id="2.20.100.10">
    <property type="entry name" value="Thrombospondin type-1 (TSP1) repeat"/>
    <property type="match status" value="1"/>
</dbReference>
<dbReference type="InterPro" id="IPR051418">
    <property type="entry name" value="Spondin/Thrombospondin_T1"/>
</dbReference>
<dbReference type="Gene3D" id="2.60.40.2130">
    <property type="entry name" value="F-spondin domain"/>
    <property type="match status" value="1"/>
</dbReference>
<evidence type="ECO:0000256" key="8">
    <source>
        <dbReference type="SAM" id="MobiDB-lite"/>
    </source>
</evidence>
<keyword evidence="4" id="KW-0677">Repeat</keyword>
<evidence type="ECO:0000313" key="12">
    <source>
        <dbReference type="EMBL" id="KAH9639478.1"/>
    </source>
</evidence>
<accession>A0A922MN04</accession>
<dbReference type="NCBIfam" id="NF038123">
    <property type="entry name" value="NF038123_dom"/>
    <property type="match status" value="1"/>
</dbReference>
<evidence type="ECO:0000256" key="5">
    <source>
        <dbReference type="ARBA" id="ARBA00022889"/>
    </source>
</evidence>
<dbReference type="PANTHER" id="PTHR11311:SF16">
    <property type="entry name" value="SPONDIN-1"/>
    <property type="match status" value="1"/>
</dbReference>
<evidence type="ECO:0000256" key="7">
    <source>
        <dbReference type="ARBA" id="ARBA00030964"/>
    </source>
</evidence>
<dbReference type="PROSITE" id="PS51019">
    <property type="entry name" value="REELIN"/>
    <property type="match status" value="1"/>
</dbReference>
<dbReference type="InterPro" id="IPR000884">
    <property type="entry name" value="TSP1_rpt"/>
</dbReference>
<dbReference type="InterPro" id="IPR042307">
    <property type="entry name" value="Reeler_sf"/>
</dbReference>
<reference evidence="12" key="1">
    <citation type="journal article" date="2021" name="G3 (Bethesda)">
        <title>Genome and transcriptome analysis of the beet armyworm Spodoptera exigua reveals targets for pest control. .</title>
        <authorList>
            <person name="Simon S."/>
            <person name="Breeschoten T."/>
            <person name="Jansen H.J."/>
            <person name="Dirks R.P."/>
            <person name="Schranz M.E."/>
            <person name="Ros V.I.D."/>
        </authorList>
    </citation>
    <scope>NUCLEOTIDE SEQUENCE</scope>
    <source>
        <strain evidence="12">TB_SE_WUR_2020</strain>
    </source>
</reference>
<evidence type="ECO:0000256" key="3">
    <source>
        <dbReference type="ARBA" id="ARBA00022530"/>
    </source>
</evidence>
<name>A0A922MN04_SPOEX</name>
<proteinExistence type="predicted"/>
<feature type="compositionally biased region" description="Acidic residues" evidence="8">
    <location>
        <begin position="481"/>
        <end position="494"/>
    </location>
</feature>
<dbReference type="Pfam" id="PF02014">
    <property type="entry name" value="Reeler"/>
    <property type="match status" value="1"/>
</dbReference>
<keyword evidence="5" id="KW-0130">Cell adhesion</keyword>
<dbReference type="Gene3D" id="2.60.40.4060">
    <property type="entry name" value="Reeler domain"/>
    <property type="match status" value="1"/>
</dbReference>
<evidence type="ECO:0000259" key="10">
    <source>
        <dbReference type="PROSITE" id="PS51019"/>
    </source>
</evidence>
<dbReference type="InterPro" id="IPR036383">
    <property type="entry name" value="TSP1_rpt_sf"/>
</dbReference>
<dbReference type="PROSITE" id="PS51020">
    <property type="entry name" value="SPONDIN"/>
    <property type="match status" value="1"/>
</dbReference>
<evidence type="ECO:0000256" key="1">
    <source>
        <dbReference type="ARBA" id="ARBA00004498"/>
    </source>
</evidence>
<evidence type="ECO:0000256" key="9">
    <source>
        <dbReference type="SAM" id="SignalP"/>
    </source>
</evidence>
<dbReference type="CDD" id="cd08544">
    <property type="entry name" value="Reeler"/>
    <property type="match status" value="1"/>
</dbReference>
<feature type="signal peptide" evidence="9">
    <location>
        <begin position="1"/>
        <end position="25"/>
    </location>
</feature>
<evidence type="ECO:0000313" key="13">
    <source>
        <dbReference type="Proteomes" id="UP000814243"/>
    </source>
</evidence>
<evidence type="ECO:0000256" key="6">
    <source>
        <dbReference type="ARBA" id="ARBA00023157"/>
    </source>
</evidence>
<evidence type="ECO:0000256" key="4">
    <source>
        <dbReference type="ARBA" id="ARBA00022737"/>
    </source>
</evidence>
<sequence length="580" mass="66838">MLLRVNKYNIQCYIVLLVSFGYVSGQPGRCDQTPPQAKVLEPSKDTGIFRLDIQNTPGRAEKTYYSPDQTYVLTIRATVPDKTFKWFMITAEDPEVDNNIFEFSHKNIDVGTLKTLDINKSRYSERCSSSVENADNSFKYDVEIHWVSPKQSSKNQTVRIRAMVAENDEVWYTGDNLTVVLYKNTDKALDSPPFPPSKHCNLCSEARYEVIFYGKWSRVAHPRHYPSKPDDNGYSHMVGCSHVYNYSLWQQGINASDGLKILAETADSSVLEREIISQMGERSGTRTLIRGKRRHHPYMSEPSHALFRVDRFHHLFSIAVGMRPSPDWFLGTSKFELCTDEGWLEEEEIPLYPWDAGTMDGISYESQPTVSTPRDNVERVEVGSFNVDSPFYQINLNDLPPFAKLKVRRLDVFPLIGAECSEEAADLLFNFCNDKGQCLEFIKMEKYLLQRFKRITSNDTYTLVSLFSIPEREEEKQAAEKEEEAEEEEQEEPVVGEVRQNIAGEDRCSRSEWGPWSSCNPNNGNCGAGFRSRTRRPLEKNFYNENYDYQDNVQVQPLSRNCEDQDTKSVEYQDCFIDCY</sequence>
<feature type="chain" id="PRO_5036964940" description="Spondin-1" evidence="9">
    <location>
        <begin position="26"/>
        <end position="580"/>
    </location>
</feature>
<evidence type="ECO:0000256" key="2">
    <source>
        <dbReference type="ARBA" id="ARBA00019594"/>
    </source>
</evidence>
<gene>
    <name evidence="12" type="ORF">HF086_003611</name>
</gene>
<dbReference type="Pfam" id="PF06468">
    <property type="entry name" value="Spond_N"/>
    <property type="match status" value="1"/>
</dbReference>
<dbReference type="PANTHER" id="PTHR11311">
    <property type="entry name" value="SPONDIN"/>
    <property type="match status" value="1"/>
</dbReference>
<dbReference type="Proteomes" id="UP000814243">
    <property type="component" value="Unassembled WGS sequence"/>
</dbReference>
<keyword evidence="3" id="KW-0272">Extracellular matrix</keyword>
<evidence type="ECO:0000259" key="11">
    <source>
        <dbReference type="PROSITE" id="PS51020"/>
    </source>
</evidence>
<protein>
    <recommendedName>
        <fullName evidence="2">Spondin-1</fullName>
    </recommendedName>
    <alternativeName>
        <fullName evidence="7">F-spondin</fullName>
    </alternativeName>
</protein>
<dbReference type="InterPro" id="IPR002861">
    <property type="entry name" value="Reeler_dom"/>
</dbReference>
<keyword evidence="6" id="KW-1015">Disulfide bond</keyword>
<comment type="subcellular location">
    <subcellularLocation>
        <location evidence="1">Secreted</location>
        <location evidence="1">Extracellular space</location>
        <location evidence="1">Extracellular matrix</location>
    </subcellularLocation>
</comment>
<feature type="region of interest" description="Disordered" evidence="8">
    <location>
        <begin position="474"/>
        <end position="495"/>
    </location>
</feature>
<comment type="caution">
    <text evidence="12">The sequence shown here is derived from an EMBL/GenBank/DDBJ whole genome shotgun (WGS) entry which is preliminary data.</text>
</comment>
<dbReference type="InterPro" id="IPR009465">
    <property type="entry name" value="Spondin_N"/>
</dbReference>
<dbReference type="AlphaFoldDB" id="A0A922MN04"/>
<dbReference type="GO" id="GO:0007155">
    <property type="term" value="P:cell adhesion"/>
    <property type="evidence" value="ECO:0007669"/>
    <property type="project" value="UniProtKB-KW"/>
</dbReference>
<dbReference type="PROSITE" id="PS50092">
    <property type="entry name" value="TSP1"/>
    <property type="match status" value="1"/>
</dbReference>